<keyword evidence="5 7" id="KW-1133">Transmembrane helix</keyword>
<feature type="transmembrane region" description="Helical" evidence="7">
    <location>
        <begin position="12"/>
        <end position="30"/>
    </location>
</feature>
<dbReference type="InterPro" id="IPR011014">
    <property type="entry name" value="MscS_channel_TM-2"/>
</dbReference>
<evidence type="ECO:0000256" key="4">
    <source>
        <dbReference type="ARBA" id="ARBA00022692"/>
    </source>
</evidence>
<evidence type="ECO:0000259" key="9">
    <source>
        <dbReference type="Pfam" id="PF21082"/>
    </source>
</evidence>
<dbReference type="Pfam" id="PF21082">
    <property type="entry name" value="MS_channel_3rd"/>
    <property type="match status" value="1"/>
</dbReference>
<dbReference type="AlphaFoldDB" id="A0A381Y878"/>
<feature type="domain" description="Mechanosensitive ion channel transmembrane helices 2/3" evidence="10">
    <location>
        <begin position="133"/>
        <end position="173"/>
    </location>
</feature>
<dbReference type="InterPro" id="IPR045275">
    <property type="entry name" value="MscS_archaea/bacteria_type"/>
</dbReference>
<feature type="domain" description="Mechanosensitive ion channel MscS C-terminal" evidence="9">
    <location>
        <begin position="249"/>
        <end position="336"/>
    </location>
</feature>
<dbReference type="InterPro" id="IPR011066">
    <property type="entry name" value="MscS_channel_C_sf"/>
</dbReference>
<evidence type="ECO:0000259" key="8">
    <source>
        <dbReference type="Pfam" id="PF00924"/>
    </source>
</evidence>
<organism evidence="11">
    <name type="scientific">marine metagenome</name>
    <dbReference type="NCBI Taxonomy" id="408172"/>
    <lineage>
        <taxon>unclassified sequences</taxon>
        <taxon>metagenomes</taxon>
        <taxon>ecological metagenomes</taxon>
    </lineage>
</organism>
<dbReference type="InterPro" id="IPR010920">
    <property type="entry name" value="LSM_dom_sf"/>
</dbReference>
<feature type="domain" description="Mechanosensitive ion channel MscS" evidence="8">
    <location>
        <begin position="174"/>
        <end position="240"/>
    </location>
</feature>
<keyword evidence="4 7" id="KW-0812">Transmembrane</keyword>
<evidence type="ECO:0000313" key="11">
    <source>
        <dbReference type="EMBL" id="SVA73195.1"/>
    </source>
</evidence>
<protein>
    <recommendedName>
        <fullName evidence="12">Mechanosensitive ion channel protein MscS</fullName>
    </recommendedName>
</protein>
<sequence length="354" mass="39920">MLDKILDQMFDWSHPILILVLGIILGWLIKRFVHSRLSKLADKTKWRGDDIILNSIEPHIILWSFLATLNIAIESIKLSDPFLSYKEHFSTIILIILILSVTVTISKMLVGLFNLWAEKQGRGFPSTTMFTNFVYIIVWGIGLMIILDSLNIAITPILTALGVGGLAISLALKDTLSDVFSGLHILLSGKVQPGDFAELDSGERGYISNITWRNTTMLERTNNIINIPNSRLSTAIIKNFDSRESSFSVRIPIGVSYNSDLEHVADVTKNVAKNVAKDVEGCNTDKEPLVRFYEFGESSINLKVYFTAEKYGDQHNIIDVFVKRLHKRYNEEGIDIPFPIRTLIHQNSQESRVG</sequence>
<evidence type="ECO:0000256" key="3">
    <source>
        <dbReference type="ARBA" id="ARBA00022475"/>
    </source>
</evidence>
<dbReference type="PANTHER" id="PTHR30221">
    <property type="entry name" value="SMALL-CONDUCTANCE MECHANOSENSITIVE CHANNEL"/>
    <property type="match status" value="1"/>
</dbReference>
<evidence type="ECO:0000256" key="5">
    <source>
        <dbReference type="ARBA" id="ARBA00022989"/>
    </source>
</evidence>
<evidence type="ECO:0008006" key="12">
    <source>
        <dbReference type="Google" id="ProtNLM"/>
    </source>
</evidence>
<dbReference type="GO" id="GO:0008381">
    <property type="term" value="F:mechanosensitive monoatomic ion channel activity"/>
    <property type="evidence" value="ECO:0007669"/>
    <property type="project" value="InterPro"/>
</dbReference>
<comment type="subcellular location">
    <subcellularLocation>
        <location evidence="1">Cell membrane</location>
        <topology evidence="1">Multi-pass membrane protein</topology>
    </subcellularLocation>
</comment>
<feature type="transmembrane region" description="Helical" evidence="7">
    <location>
        <begin position="129"/>
        <end position="147"/>
    </location>
</feature>
<dbReference type="PANTHER" id="PTHR30221:SF1">
    <property type="entry name" value="SMALL-CONDUCTANCE MECHANOSENSITIVE CHANNEL"/>
    <property type="match status" value="1"/>
</dbReference>
<evidence type="ECO:0000256" key="6">
    <source>
        <dbReference type="ARBA" id="ARBA00023136"/>
    </source>
</evidence>
<accession>A0A381Y878</accession>
<dbReference type="SUPFAM" id="SSF50182">
    <property type="entry name" value="Sm-like ribonucleoproteins"/>
    <property type="match status" value="1"/>
</dbReference>
<comment type="similarity">
    <text evidence="2">Belongs to the MscS (TC 1.A.23) family.</text>
</comment>
<feature type="transmembrane region" description="Helical" evidence="7">
    <location>
        <begin position="153"/>
        <end position="172"/>
    </location>
</feature>
<evidence type="ECO:0000256" key="1">
    <source>
        <dbReference type="ARBA" id="ARBA00004651"/>
    </source>
</evidence>
<dbReference type="Gene3D" id="3.30.70.100">
    <property type="match status" value="1"/>
</dbReference>
<dbReference type="InterPro" id="IPR049278">
    <property type="entry name" value="MS_channel_C"/>
</dbReference>
<evidence type="ECO:0000256" key="7">
    <source>
        <dbReference type="SAM" id="Phobius"/>
    </source>
</evidence>
<dbReference type="Gene3D" id="1.10.287.1260">
    <property type="match status" value="1"/>
</dbReference>
<dbReference type="InterPro" id="IPR023408">
    <property type="entry name" value="MscS_beta-dom_sf"/>
</dbReference>
<dbReference type="InterPro" id="IPR049142">
    <property type="entry name" value="MS_channel_1st"/>
</dbReference>
<name>A0A381Y878_9ZZZZ</name>
<keyword evidence="3" id="KW-1003">Cell membrane</keyword>
<dbReference type="GO" id="GO:0005886">
    <property type="term" value="C:plasma membrane"/>
    <property type="evidence" value="ECO:0007669"/>
    <property type="project" value="UniProtKB-SubCell"/>
</dbReference>
<dbReference type="SUPFAM" id="SSF82689">
    <property type="entry name" value="Mechanosensitive channel protein MscS (YggB), C-terminal domain"/>
    <property type="match status" value="1"/>
</dbReference>
<dbReference type="Gene3D" id="2.30.30.60">
    <property type="match status" value="1"/>
</dbReference>
<dbReference type="EMBL" id="UINC01017608">
    <property type="protein sequence ID" value="SVA73195.1"/>
    <property type="molecule type" value="Genomic_DNA"/>
</dbReference>
<dbReference type="Pfam" id="PF00924">
    <property type="entry name" value="MS_channel_2nd"/>
    <property type="match status" value="1"/>
</dbReference>
<dbReference type="Pfam" id="PF21088">
    <property type="entry name" value="MS_channel_1st"/>
    <property type="match status" value="1"/>
</dbReference>
<reference evidence="11" key="1">
    <citation type="submission" date="2018-05" db="EMBL/GenBank/DDBJ databases">
        <authorList>
            <person name="Lanie J.A."/>
            <person name="Ng W.-L."/>
            <person name="Kazmierczak K.M."/>
            <person name="Andrzejewski T.M."/>
            <person name="Davidsen T.M."/>
            <person name="Wayne K.J."/>
            <person name="Tettelin H."/>
            <person name="Glass J.I."/>
            <person name="Rusch D."/>
            <person name="Podicherti R."/>
            <person name="Tsui H.-C.T."/>
            <person name="Winkler M.E."/>
        </authorList>
    </citation>
    <scope>NUCLEOTIDE SEQUENCE</scope>
</reference>
<evidence type="ECO:0000259" key="10">
    <source>
        <dbReference type="Pfam" id="PF21088"/>
    </source>
</evidence>
<evidence type="ECO:0000256" key="2">
    <source>
        <dbReference type="ARBA" id="ARBA00008017"/>
    </source>
</evidence>
<dbReference type="InterPro" id="IPR006685">
    <property type="entry name" value="MscS_channel_2nd"/>
</dbReference>
<keyword evidence="6 7" id="KW-0472">Membrane</keyword>
<proteinExistence type="inferred from homology"/>
<dbReference type="SUPFAM" id="SSF82861">
    <property type="entry name" value="Mechanosensitive channel protein MscS (YggB), transmembrane region"/>
    <property type="match status" value="1"/>
</dbReference>
<feature type="transmembrane region" description="Helical" evidence="7">
    <location>
        <begin position="93"/>
        <end position="117"/>
    </location>
</feature>
<gene>
    <name evidence="11" type="ORF">METZ01_LOCUS126049</name>
</gene>
<feature type="transmembrane region" description="Helical" evidence="7">
    <location>
        <begin position="51"/>
        <end position="73"/>
    </location>
</feature>